<dbReference type="Pfam" id="PF01850">
    <property type="entry name" value="PIN"/>
    <property type="match status" value="1"/>
</dbReference>
<name>A0A1X7FVT7_TRICW</name>
<evidence type="ECO:0000313" key="11">
    <source>
        <dbReference type="Proteomes" id="UP000192911"/>
    </source>
</evidence>
<gene>
    <name evidence="8" type="primary">vapC</name>
    <name evidence="10" type="ORF">SAMN06295900_1122</name>
</gene>
<reference evidence="11" key="1">
    <citation type="submission" date="2017-04" db="EMBL/GenBank/DDBJ databases">
        <authorList>
            <person name="Varghese N."/>
            <person name="Submissions S."/>
        </authorList>
    </citation>
    <scope>NUCLEOTIDE SEQUENCE [LARGE SCALE GENOMIC DNA]</scope>
    <source>
        <strain evidence="11">Ballard 720</strain>
    </source>
</reference>
<dbReference type="InterPro" id="IPR002716">
    <property type="entry name" value="PIN_dom"/>
</dbReference>
<feature type="binding site" evidence="8">
    <location>
        <position position="7"/>
    </location>
    <ligand>
        <name>Mg(2+)</name>
        <dbReference type="ChEBI" id="CHEBI:18420"/>
    </ligand>
</feature>
<comment type="function">
    <text evidence="8">Toxic component of a toxin-antitoxin (TA) system. An RNase.</text>
</comment>
<feature type="binding site" evidence="8">
    <location>
        <position position="102"/>
    </location>
    <ligand>
        <name>Mg(2+)</name>
        <dbReference type="ChEBI" id="CHEBI:18420"/>
    </ligand>
</feature>
<evidence type="ECO:0000256" key="2">
    <source>
        <dbReference type="ARBA" id="ARBA00022649"/>
    </source>
</evidence>
<evidence type="ECO:0000256" key="6">
    <source>
        <dbReference type="ARBA" id="ARBA00022842"/>
    </source>
</evidence>
<comment type="similarity">
    <text evidence="7 8">Belongs to the PINc/VapC protein family.</text>
</comment>
<keyword evidence="6 8" id="KW-0460">Magnesium</keyword>
<dbReference type="GO" id="GO:0000287">
    <property type="term" value="F:magnesium ion binding"/>
    <property type="evidence" value="ECO:0007669"/>
    <property type="project" value="UniProtKB-UniRule"/>
</dbReference>
<dbReference type="SUPFAM" id="SSF88723">
    <property type="entry name" value="PIN domain-like"/>
    <property type="match status" value="1"/>
</dbReference>
<keyword evidence="5 8" id="KW-0378">Hydrolase</keyword>
<organism evidence="10 11">
    <name type="scientific">Trinickia caryophylli</name>
    <name type="common">Paraburkholderia caryophylli</name>
    <dbReference type="NCBI Taxonomy" id="28094"/>
    <lineage>
        <taxon>Bacteria</taxon>
        <taxon>Pseudomonadati</taxon>
        <taxon>Pseudomonadota</taxon>
        <taxon>Betaproteobacteria</taxon>
        <taxon>Burkholderiales</taxon>
        <taxon>Burkholderiaceae</taxon>
        <taxon>Trinickia</taxon>
    </lineage>
</organism>
<dbReference type="AlphaFoldDB" id="A0A1X7FVT7"/>
<dbReference type="STRING" id="28094.SAMN06295900_1122"/>
<protein>
    <recommendedName>
        <fullName evidence="8">Ribonuclease VapC</fullName>
        <shortName evidence="8">RNase VapC</shortName>
        <ecNumber evidence="8">3.1.-.-</ecNumber>
    </recommendedName>
    <alternativeName>
        <fullName evidence="8">Toxin VapC</fullName>
    </alternativeName>
</protein>
<evidence type="ECO:0000256" key="1">
    <source>
        <dbReference type="ARBA" id="ARBA00001946"/>
    </source>
</evidence>
<dbReference type="GO" id="GO:0016787">
    <property type="term" value="F:hydrolase activity"/>
    <property type="evidence" value="ECO:0007669"/>
    <property type="project" value="UniProtKB-KW"/>
</dbReference>
<dbReference type="InterPro" id="IPR029060">
    <property type="entry name" value="PIN-like_dom_sf"/>
</dbReference>
<dbReference type="PANTHER" id="PTHR33653:SF1">
    <property type="entry name" value="RIBONUCLEASE VAPC2"/>
    <property type="match status" value="1"/>
</dbReference>
<evidence type="ECO:0000256" key="7">
    <source>
        <dbReference type="ARBA" id="ARBA00038093"/>
    </source>
</evidence>
<dbReference type="Proteomes" id="UP000192911">
    <property type="component" value="Unassembled WGS sequence"/>
</dbReference>
<dbReference type="InterPro" id="IPR050556">
    <property type="entry name" value="Type_II_TA_system_RNase"/>
</dbReference>
<dbReference type="EMBL" id="FXAH01000012">
    <property type="protein sequence ID" value="SMF59611.1"/>
    <property type="molecule type" value="Genomic_DNA"/>
</dbReference>
<dbReference type="GO" id="GO:0004540">
    <property type="term" value="F:RNA nuclease activity"/>
    <property type="evidence" value="ECO:0007669"/>
    <property type="project" value="InterPro"/>
</dbReference>
<keyword evidence="11" id="KW-1185">Reference proteome</keyword>
<keyword evidence="4 8" id="KW-0479">Metal-binding</keyword>
<dbReference type="EC" id="3.1.-.-" evidence="8"/>
<evidence type="ECO:0000256" key="3">
    <source>
        <dbReference type="ARBA" id="ARBA00022722"/>
    </source>
</evidence>
<evidence type="ECO:0000256" key="8">
    <source>
        <dbReference type="HAMAP-Rule" id="MF_00265"/>
    </source>
</evidence>
<dbReference type="OrthoDB" id="9799448at2"/>
<feature type="domain" description="PIN" evidence="9">
    <location>
        <begin position="4"/>
        <end position="128"/>
    </location>
</feature>
<evidence type="ECO:0000259" key="9">
    <source>
        <dbReference type="Pfam" id="PF01850"/>
    </source>
</evidence>
<evidence type="ECO:0000313" key="10">
    <source>
        <dbReference type="EMBL" id="SMF59611.1"/>
    </source>
</evidence>
<evidence type="ECO:0000256" key="5">
    <source>
        <dbReference type="ARBA" id="ARBA00022801"/>
    </source>
</evidence>
<comment type="cofactor">
    <cofactor evidence="1 8">
        <name>Mg(2+)</name>
        <dbReference type="ChEBI" id="CHEBI:18420"/>
    </cofactor>
</comment>
<keyword evidence="8" id="KW-0800">Toxin</keyword>
<keyword evidence="2 8" id="KW-1277">Toxin-antitoxin system</keyword>
<dbReference type="RefSeq" id="WP_085229097.1">
    <property type="nucleotide sequence ID" value="NZ_BSQD01000012.1"/>
</dbReference>
<accession>A0A1X7FVT7</accession>
<dbReference type="CDD" id="cd18732">
    <property type="entry name" value="PIN_MtVapC4-C5_like"/>
    <property type="match status" value="1"/>
</dbReference>
<dbReference type="Gene3D" id="3.40.50.1010">
    <property type="entry name" value="5'-nuclease"/>
    <property type="match status" value="1"/>
</dbReference>
<evidence type="ECO:0000256" key="4">
    <source>
        <dbReference type="ARBA" id="ARBA00022723"/>
    </source>
</evidence>
<dbReference type="PANTHER" id="PTHR33653">
    <property type="entry name" value="RIBONUCLEASE VAPC2"/>
    <property type="match status" value="1"/>
</dbReference>
<dbReference type="GeneID" id="95551871"/>
<proteinExistence type="inferred from homology"/>
<dbReference type="InterPro" id="IPR022907">
    <property type="entry name" value="VapC_family"/>
</dbReference>
<dbReference type="HAMAP" id="MF_00265">
    <property type="entry name" value="VapC_Nob1"/>
    <property type="match status" value="1"/>
</dbReference>
<dbReference type="GO" id="GO:0090729">
    <property type="term" value="F:toxin activity"/>
    <property type="evidence" value="ECO:0007669"/>
    <property type="project" value="UniProtKB-KW"/>
</dbReference>
<sequence length="140" mass="15423">MAEVIVDTCVWIDLSKGALDAEAIYNVAGSQLVHVSAISLGELEFGAQLPSDARERAQRTAFLRAIERMPVLAVTRETARSFGLLATMMKSAGRSPRPRYNDLWIAAQAHEHHLSLLTSNPDDFRALDVIEIIEAPKTTH</sequence>
<keyword evidence="3 8" id="KW-0540">Nuclease</keyword>